<evidence type="ECO:0000313" key="3">
    <source>
        <dbReference type="Proteomes" id="UP000199306"/>
    </source>
</evidence>
<dbReference type="Proteomes" id="UP000199306">
    <property type="component" value="Unassembled WGS sequence"/>
</dbReference>
<dbReference type="InterPro" id="IPR053235">
    <property type="entry name" value="Ser_Thr_kinase"/>
</dbReference>
<sequence length="294" mass="33046">MPDIILKGQHGSYIFNPFPPNYPFGGGGMGKVYHGKRLDGNPVVIKILYGELAIENQFVERFFTEAEIQTKLSHPHIIKSYDFVITKGKYHIISRLVTGVLIADYIRNRQIGVIIRLFGEILDGLQFLHTQDPKIIHRDIKPANIMVEYDKAIIMDLGVAKVTGGKRSTSIGVVIGTPQYSPPEQIRGESHNINATTDVYAAGITFYELLTGKPPFDGSNEYTIMEMQVKKTIPVHPSIPAKIYNVLKKATAKQQSQRYQSALEFKQALLQAANEKGTWWNKLISIFESLKSEK</sequence>
<keyword evidence="2" id="KW-0723">Serine/threonine-protein kinase</keyword>
<name>A0A1I5M821_9BACT</name>
<dbReference type="Pfam" id="PF00069">
    <property type="entry name" value="Pkinase"/>
    <property type="match status" value="1"/>
</dbReference>
<dbReference type="PROSITE" id="PS00108">
    <property type="entry name" value="PROTEIN_KINASE_ST"/>
    <property type="match status" value="1"/>
</dbReference>
<dbReference type="GO" id="GO:0004674">
    <property type="term" value="F:protein serine/threonine kinase activity"/>
    <property type="evidence" value="ECO:0007669"/>
    <property type="project" value="UniProtKB-KW"/>
</dbReference>
<evidence type="ECO:0000313" key="2">
    <source>
        <dbReference type="EMBL" id="SFP05643.1"/>
    </source>
</evidence>
<organism evidence="2 3">
    <name type="scientific">Pseudarcicella hirudinis</name>
    <dbReference type="NCBI Taxonomy" id="1079859"/>
    <lineage>
        <taxon>Bacteria</taxon>
        <taxon>Pseudomonadati</taxon>
        <taxon>Bacteroidota</taxon>
        <taxon>Cytophagia</taxon>
        <taxon>Cytophagales</taxon>
        <taxon>Flectobacillaceae</taxon>
        <taxon>Pseudarcicella</taxon>
    </lineage>
</organism>
<dbReference type="InterPro" id="IPR000719">
    <property type="entry name" value="Prot_kinase_dom"/>
</dbReference>
<dbReference type="GO" id="GO:0005524">
    <property type="term" value="F:ATP binding"/>
    <property type="evidence" value="ECO:0007669"/>
    <property type="project" value="InterPro"/>
</dbReference>
<reference evidence="2 3" key="1">
    <citation type="submission" date="2016-10" db="EMBL/GenBank/DDBJ databases">
        <authorList>
            <person name="de Groot N.N."/>
        </authorList>
    </citation>
    <scope>NUCLEOTIDE SEQUENCE [LARGE SCALE GENOMIC DNA]</scope>
    <source>
        <strain evidence="3">E92,LMG 26720,CCM 7988</strain>
    </source>
</reference>
<dbReference type="GO" id="GO:0005737">
    <property type="term" value="C:cytoplasm"/>
    <property type="evidence" value="ECO:0007669"/>
    <property type="project" value="TreeGrafter"/>
</dbReference>
<dbReference type="PANTHER" id="PTHR24361">
    <property type="entry name" value="MITOGEN-ACTIVATED KINASE KINASE KINASE"/>
    <property type="match status" value="1"/>
</dbReference>
<dbReference type="CDD" id="cd14014">
    <property type="entry name" value="STKc_PknB_like"/>
    <property type="match status" value="1"/>
</dbReference>
<keyword evidence="2" id="KW-0418">Kinase</keyword>
<dbReference type="AlphaFoldDB" id="A0A1I5M821"/>
<dbReference type="Gene3D" id="1.10.510.10">
    <property type="entry name" value="Transferase(Phosphotransferase) domain 1"/>
    <property type="match status" value="1"/>
</dbReference>
<accession>A0A1I5M821</accession>
<gene>
    <name evidence="2" type="ORF">SAMN04515674_101175</name>
</gene>
<dbReference type="PROSITE" id="PS50011">
    <property type="entry name" value="PROTEIN_KINASE_DOM"/>
    <property type="match status" value="1"/>
</dbReference>
<dbReference type="InterPro" id="IPR008271">
    <property type="entry name" value="Ser/Thr_kinase_AS"/>
</dbReference>
<dbReference type="Gene3D" id="3.30.200.20">
    <property type="entry name" value="Phosphorylase Kinase, domain 1"/>
    <property type="match status" value="1"/>
</dbReference>
<proteinExistence type="predicted"/>
<keyword evidence="3" id="KW-1185">Reference proteome</keyword>
<protein>
    <submittedName>
        <fullName evidence="2">Serine/threonine protein kinase</fullName>
    </submittedName>
</protein>
<dbReference type="SUPFAM" id="SSF56112">
    <property type="entry name" value="Protein kinase-like (PK-like)"/>
    <property type="match status" value="1"/>
</dbReference>
<dbReference type="RefSeq" id="WP_092010707.1">
    <property type="nucleotide sequence ID" value="NZ_FOXH01000001.1"/>
</dbReference>
<dbReference type="STRING" id="1079859.SAMN04515674_101175"/>
<dbReference type="EMBL" id="FOXH01000001">
    <property type="protein sequence ID" value="SFP05643.1"/>
    <property type="molecule type" value="Genomic_DNA"/>
</dbReference>
<keyword evidence="2" id="KW-0808">Transferase</keyword>
<evidence type="ECO:0000259" key="1">
    <source>
        <dbReference type="PROSITE" id="PS50011"/>
    </source>
</evidence>
<dbReference type="OrthoDB" id="9813021at2"/>
<dbReference type="SMART" id="SM00220">
    <property type="entry name" value="S_TKc"/>
    <property type="match status" value="1"/>
</dbReference>
<feature type="domain" description="Protein kinase" evidence="1">
    <location>
        <begin position="18"/>
        <end position="270"/>
    </location>
</feature>
<dbReference type="InterPro" id="IPR011009">
    <property type="entry name" value="Kinase-like_dom_sf"/>
</dbReference>